<dbReference type="AlphaFoldDB" id="A0A0A9BU63"/>
<reference evidence="2" key="2">
    <citation type="journal article" date="2015" name="Data Brief">
        <title>Shoot transcriptome of the giant reed, Arundo donax.</title>
        <authorList>
            <person name="Barrero R.A."/>
            <person name="Guerrero F.D."/>
            <person name="Moolhuijzen P."/>
            <person name="Goolsby J.A."/>
            <person name="Tidwell J."/>
            <person name="Bellgard S.E."/>
            <person name="Bellgard M.I."/>
        </authorList>
    </citation>
    <scope>NUCLEOTIDE SEQUENCE</scope>
    <source>
        <tissue evidence="2">Shoot tissue taken approximately 20 cm above the soil surface</tissue>
    </source>
</reference>
<evidence type="ECO:0000313" key="2">
    <source>
        <dbReference type="EMBL" id="JAD62812.1"/>
    </source>
</evidence>
<dbReference type="EMBL" id="GBRH01235083">
    <property type="protein sequence ID" value="JAD62812.1"/>
    <property type="molecule type" value="Transcribed_RNA"/>
</dbReference>
<protein>
    <submittedName>
        <fullName evidence="2">Uncharacterized protein</fullName>
    </submittedName>
</protein>
<name>A0A0A9BU63_ARUDO</name>
<reference evidence="2" key="1">
    <citation type="submission" date="2014-09" db="EMBL/GenBank/DDBJ databases">
        <authorList>
            <person name="Magalhaes I.L.F."/>
            <person name="Oliveira U."/>
            <person name="Santos F.R."/>
            <person name="Vidigal T.H.D.A."/>
            <person name="Brescovit A.D."/>
            <person name="Santos A.J."/>
        </authorList>
    </citation>
    <scope>NUCLEOTIDE SEQUENCE</scope>
    <source>
        <tissue evidence="2">Shoot tissue taken approximately 20 cm above the soil surface</tissue>
    </source>
</reference>
<feature type="region of interest" description="Disordered" evidence="1">
    <location>
        <begin position="1"/>
        <end position="30"/>
    </location>
</feature>
<proteinExistence type="predicted"/>
<sequence length="67" mass="7112">MARRARRSSSPASRGLSGVADAARARSPATVIQCSRPRMSRLVGLGGRGQRVGRQQPRAVAIAIESR</sequence>
<accession>A0A0A9BU63</accession>
<evidence type="ECO:0000256" key="1">
    <source>
        <dbReference type="SAM" id="MobiDB-lite"/>
    </source>
</evidence>
<organism evidence="2">
    <name type="scientific">Arundo donax</name>
    <name type="common">Giant reed</name>
    <name type="synonym">Donax arundinaceus</name>
    <dbReference type="NCBI Taxonomy" id="35708"/>
    <lineage>
        <taxon>Eukaryota</taxon>
        <taxon>Viridiplantae</taxon>
        <taxon>Streptophyta</taxon>
        <taxon>Embryophyta</taxon>
        <taxon>Tracheophyta</taxon>
        <taxon>Spermatophyta</taxon>
        <taxon>Magnoliopsida</taxon>
        <taxon>Liliopsida</taxon>
        <taxon>Poales</taxon>
        <taxon>Poaceae</taxon>
        <taxon>PACMAD clade</taxon>
        <taxon>Arundinoideae</taxon>
        <taxon>Arundineae</taxon>
        <taxon>Arundo</taxon>
    </lineage>
</organism>